<dbReference type="SMART" id="SM00355">
    <property type="entry name" value="ZnF_C2H2"/>
    <property type="match status" value="3"/>
</dbReference>
<gene>
    <name evidence="9" type="ORF">C8A05DRAFT_19426</name>
</gene>
<evidence type="ECO:0000256" key="5">
    <source>
        <dbReference type="ARBA" id="ARBA00023015"/>
    </source>
</evidence>
<sequence>MLPDPNSSPVRCWDHGCDGRQFATRSNLNRHQRENQWRHLKSEPAGISRHPPPACWDHGCGGRQFSSISNLNRHQRERRWAQEAACPSCRTRFTPALTKIQPGQKLQCWEHGCKGRAFPTRGALYRHQRHKLARKATCPNPCCGRVFTRG</sequence>
<name>A0AAN6MCF6_9PEZI</name>
<dbReference type="Proteomes" id="UP001303889">
    <property type="component" value="Unassembled WGS sequence"/>
</dbReference>
<evidence type="ECO:0000256" key="4">
    <source>
        <dbReference type="ARBA" id="ARBA00022833"/>
    </source>
</evidence>
<feature type="domain" description="C2H2-type" evidence="8">
    <location>
        <begin position="10"/>
        <end position="39"/>
    </location>
</feature>
<dbReference type="PANTHER" id="PTHR46179:SF13">
    <property type="entry name" value="C2H2-TYPE DOMAIN-CONTAINING PROTEIN"/>
    <property type="match status" value="1"/>
</dbReference>
<accession>A0AAN6MCF6</accession>
<keyword evidence="6" id="KW-0804">Transcription</keyword>
<evidence type="ECO:0000256" key="3">
    <source>
        <dbReference type="ARBA" id="ARBA00022771"/>
    </source>
</evidence>
<evidence type="ECO:0000256" key="1">
    <source>
        <dbReference type="ARBA" id="ARBA00004123"/>
    </source>
</evidence>
<dbReference type="EMBL" id="MU856045">
    <property type="protein sequence ID" value="KAK3897894.1"/>
    <property type="molecule type" value="Genomic_DNA"/>
</dbReference>
<protein>
    <recommendedName>
        <fullName evidence="8">C2H2-type domain-containing protein</fullName>
    </recommendedName>
</protein>
<dbReference type="PANTHER" id="PTHR46179">
    <property type="entry name" value="ZINC FINGER PROTEIN"/>
    <property type="match status" value="1"/>
</dbReference>
<evidence type="ECO:0000256" key="6">
    <source>
        <dbReference type="ARBA" id="ARBA00023163"/>
    </source>
</evidence>
<feature type="domain" description="C2H2-type" evidence="8">
    <location>
        <begin position="53"/>
        <end position="76"/>
    </location>
</feature>
<evidence type="ECO:0000256" key="7">
    <source>
        <dbReference type="ARBA" id="ARBA00023242"/>
    </source>
</evidence>
<reference evidence="9" key="1">
    <citation type="journal article" date="2023" name="Mol. Phylogenet. Evol.">
        <title>Genome-scale phylogeny and comparative genomics of the fungal order Sordariales.</title>
        <authorList>
            <person name="Hensen N."/>
            <person name="Bonometti L."/>
            <person name="Westerberg I."/>
            <person name="Brannstrom I.O."/>
            <person name="Guillou S."/>
            <person name="Cros-Aarteil S."/>
            <person name="Calhoun S."/>
            <person name="Haridas S."/>
            <person name="Kuo A."/>
            <person name="Mondo S."/>
            <person name="Pangilinan J."/>
            <person name="Riley R."/>
            <person name="LaButti K."/>
            <person name="Andreopoulos B."/>
            <person name="Lipzen A."/>
            <person name="Chen C."/>
            <person name="Yan M."/>
            <person name="Daum C."/>
            <person name="Ng V."/>
            <person name="Clum A."/>
            <person name="Steindorff A."/>
            <person name="Ohm R.A."/>
            <person name="Martin F."/>
            <person name="Silar P."/>
            <person name="Natvig D.O."/>
            <person name="Lalanne C."/>
            <person name="Gautier V."/>
            <person name="Ament-Velasquez S.L."/>
            <person name="Kruys A."/>
            <person name="Hutchinson M.I."/>
            <person name="Powell A.J."/>
            <person name="Barry K."/>
            <person name="Miller A.N."/>
            <person name="Grigoriev I.V."/>
            <person name="Debuchy R."/>
            <person name="Gladieux P."/>
            <person name="Hiltunen Thoren M."/>
            <person name="Johannesson H."/>
        </authorList>
    </citation>
    <scope>NUCLEOTIDE SEQUENCE</scope>
    <source>
        <strain evidence="9">CBS 103.79</strain>
    </source>
</reference>
<evidence type="ECO:0000259" key="8">
    <source>
        <dbReference type="SMART" id="SM00355"/>
    </source>
</evidence>
<evidence type="ECO:0000313" key="10">
    <source>
        <dbReference type="Proteomes" id="UP001303889"/>
    </source>
</evidence>
<keyword evidence="2" id="KW-0479">Metal-binding</keyword>
<reference evidence="9" key="2">
    <citation type="submission" date="2023-05" db="EMBL/GenBank/DDBJ databases">
        <authorList>
            <consortium name="Lawrence Berkeley National Laboratory"/>
            <person name="Steindorff A."/>
            <person name="Hensen N."/>
            <person name="Bonometti L."/>
            <person name="Westerberg I."/>
            <person name="Brannstrom I.O."/>
            <person name="Guillou S."/>
            <person name="Cros-Aarteil S."/>
            <person name="Calhoun S."/>
            <person name="Haridas S."/>
            <person name="Kuo A."/>
            <person name="Mondo S."/>
            <person name="Pangilinan J."/>
            <person name="Riley R."/>
            <person name="Labutti K."/>
            <person name="Andreopoulos B."/>
            <person name="Lipzen A."/>
            <person name="Chen C."/>
            <person name="Yanf M."/>
            <person name="Daum C."/>
            <person name="Ng V."/>
            <person name="Clum A."/>
            <person name="Ohm R."/>
            <person name="Martin F."/>
            <person name="Silar P."/>
            <person name="Natvig D."/>
            <person name="Lalanne C."/>
            <person name="Gautier V."/>
            <person name="Ament-Velasquez S.L."/>
            <person name="Kruys A."/>
            <person name="Hutchinson M.I."/>
            <person name="Powell A.J."/>
            <person name="Barry K."/>
            <person name="Miller A.N."/>
            <person name="Grigoriev I.V."/>
            <person name="Debuchy R."/>
            <person name="Gladieux P."/>
            <person name="Thoren M.H."/>
            <person name="Johannesson H."/>
        </authorList>
    </citation>
    <scope>NUCLEOTIDE SEQUENCE</scope>
    <source>
        <strain evidence="9">CBS 103.79</strain>
    </source>
</reference>
<keyword evidence="4" id="KW-0862">Zinc</keyword>
<dbReference type="GO" id="GO:0008270">
    <property type="term" value="F:zinc ion binding"/>
    <property type="evidence" value="ECO:0007669"/>
    <property type="project" value="UniProtKB-KW"/>
</dbReference>
<dbReference type="InterPro" id="IPR051061">
    <property type="entry name" value="Zinc_finger_trans_reg"/>
</dbReference>
<organism evidence="9 10">
    <name type="scientific">Staphylotrichum tortipilum</name>
    <dbReference type="NCBI Taxonomy" id="2831512"/>
    <lineage>
        <taxon>Eukaryota</taxon>
        <taxon>Fungi</taxon>
        <taxon>Dikarya</taxon>
        <taxon>Ascomycota</taxon>
        <taxon>Pezizomycotina</taxon>
        <taxon>Sordariomycetes</taxon>
        <taxon>Sordariomycetidae</taxon>
        <taxon>Sordariales</taxon>
        <taxon>Chaetomiaceae</taxon>
        <taxon>Staphylotrichum</taxon>
    </lineage>
</organism>
<comment type="subcellular location">
    <subcellularLocation>
        <location evidence="1">Nucleus</location>
    </subcellularLocation>
</comment>
<proteinExistence type="predicted"/>
<keyword evidence="3" id="KW-0863">Zinc-finger</keyword>
<keyword evidence="10" id="KW-1185">Reference proteome</keyword>
<evidence type="ECO:0000313" key="9">
    <source>
        <dbReference type="EMBL" id="KAK3897894.1"/>
    </source>
</evidence>
<dbReference type="GO" id="GO:0006357">
    <property type="term" value="P:regulation of transcription by RNA polymerase II"/>
    <property type="evidence" value="ECO:0007669"/>
    <property type="project" value="TreeGrafter"/>
</dbReference>
<dbReference type="InterPro" id="IPR013087">
    <property type="entry name" value="Znf_C2H2_type"/>
</dbReference>
<dbReference type="AlphaFoldDB" id="A0AAN6MCF6"/>
<feature type="domain" description="C2H2-type" evidence="8">
    <location>
        <begin position="106"/>
        <end position="130"/>
    </location>
</feature>
<keyword evidence="7" id="KW-0539">Nucleus</keyword>
<comment type="caution">
    <text evidence="9">The sequence shown here is derived from an EMBL/GenBank/DDBJ whole genome shotgun (WGS) entry which is preliminary data.</text>
</comment>
<keyword evidence="5" id="KW-0805">Transcription regulation</keyword>
<dbReference type="GO" id="GO:0005634">
    <property type="term" value="C:nucleus"/>
    <property type="evidence" value="ECO:0007669"/>
    <property type="project" value="UniProtKB-SubCell"/>
</dbReference>
<evidence type="ECO:0000256" key="2">
    <source>
        <dbReference type="ARBA" id="ARBA00022723"/>
    </source>
</evidence>